<protein>
    <submittedName>
        <fullName evidence="3">DUF4236 domain-containing protein</fullName>
    </submittedName>
</protein>
<dbReference type="Proteomes" id="UP001595387">
    <property type="component" value="Unassembled WGS sequence"/>
</dbReference>
<organism evidence="3 4">
    <name type="scientific">Virgibacillus sediminis</name>
    <dbReference type="NCBI Taxonomy" id="202260"/>
    <lineage>
        <taxon>Bacteria</taxon>
        <taxon>Bacillati</taxon>
        <taxon>Bacillota</taxon>
        <taxon>Bacilli</taxon>
        <taxon>Bacillales</taxon>
        <taxon>Bacillaceae</taxon>
        <taxon>Virgibacillus</taxon>
    </lineage>
</organism>
<feature type="domain" description="DUF4236" evidence="2">
    <location>
        <begin position="3"/>
        <end position="55"/>
    </location>
</feature>
<feature type="coiled-coil region" evidence="1">
    <location>
        <begin position="153"/>
        <end position="180"/>
    </location>
</feature>
<keyword evidence="4" id="KW-1185">Reference proteome</keyword>
<dbReference type="InterPro" id="IPR025330">
    <property type="entry name" value="DUF4236"/>
</dbReference>
<evidence type="ECO:0000259" key="2">
    <source>
        <dbReference type="Pfam" id="PF14020"/>
    </source>
</evidence>
<accession>A0ABV7A421</accession>
<comment type="caution">
    <text evidence="3">The sequence shown here is derived from an EMBL/GenBank/DDBJ whole genome shotgun (WGS) entry which is preliminary data.</text>
</comment>
<dbReference type="RefSeq" id="WP_390304005.1">
    <property type="nucleotide sequence ID" value="NZ_JBHRRZ010000009.1"/>
</dbReference>
<name>A0ABV7A421_9BACI</name>
<evidence type="ECO:0000313" key="4">
    <source>
        <dbReference type="Proteomes" id="UP001595387"/>
    </source>
</evidence>
<feature type="coiled-coil region" evidence="1">
    <location>
        <begin position="72"/>
        <end position="99"/>
    </location>
</feature>
<evidence type="ECO:0000256" key="1">
    <source>
        <dbReference type="SAM" id="Coils"/>
    </source>
</evidence>
<gene>
    <name evidence="3" type="ORF">ACFODW_05295</name>
</gene>
<sequence>MGFGFRKSVNLGGGVRMNFSKKGVGLSAGTKGARVSVGPSGTRARASVPGTGIYYNQKLGASKTSTRNSAYTEQQRQKQLEKEQQLELAQNEVKAFEDHLDYLTSMHKEATENFDWNHIIANPPFAAGEVGPNEQEAIENLENYQPTFLEKLFRRTEARKNVLREEIQQAAEEDHQLRENWESLKQLGEQVIAGETSSYQKVLDDLAPFADMKDLGSDFDYAFPDANTVEFRLYVHSEKVIPEKELSLTKTGKVSRKKMTKTNFYALYQDYVASCVLRIARELFALLPVEHVYIHAIGEMFDSSIGKEVEGTVLSVRVDRETLKELNLDRIDCSDSLVNFEHNMKFRKTKGFAFVDQLVVKD</sequence>
<reference evidence="4" key="1">
    <citation type="journal article" date="2019" name="Int. J. Syst. Evol. Microbiol.">
        <title>The Global Catalogue of Microorganisms (GCM) 10K type strain sequencing project: providing services to taxonomists for standard genome sequencing and annotation.</title>
        <authorList>
            <consortium name="The Broad Institute Genomics Platform"/>
            <consortium name="The Broad Institute Genome Sequencing Center for Infectious Disease"/>
            <person name="Wu L."/>
            <person name="Ma J."/>
        </authorList>
    </citation>
    <scope>NUCLEOTIDE SEQUENCE [LARGE SCALE GENOMIC DNA]</scope>
    <source>
        <strain evidence="4">KCTC 13193</strain>
    </source>
</reference>
<evidence type="ECO:0000313" key="3">
    <source>
        <dbReference type="EMBL" id="MFC2947766.1"/>
    </source>
</evidence>
<dbReference type="Pfam" id="PF14020">
    <property type="entry name" value="DUF4236"/>
    <property type="match status" value="1"/>
</dbReference>
<dbReference type="EMBL" id="JBHRRZ010000009">
    <property type="protein sequence ID" value="MFC2947766.1"/>
    <property type="molecule type" value="Genomic_DNA"/>
</dbReference>
<proteinExistence type="predicted"/>
<keyword evidence="1" id="KW-0175">Coiled coil</keyword>